<dbReference type="AlphaFoldDB" id="A0A7G5C5S0"/>
<dbReference type="GO" id="GO:0043565">
    <property type="term" value="F:sequence-specific DNA binding"/>
    <property type="evidence" value="ECO:0007669"/>
    <property type="project" value="InterPro"/>
</dbReference>
<dbReference type="PANTHER" id="PTHR43280">
    <property type="entry name" value="ARAC-FAMILY TRANSCRIPTIONAL REGULATOR"/>
    <property type="match status" value="1"/>
</dbReference>
<evidence type="ECO:0000256" key="1">
    <source>
        <dbReference type="ARBA" id="ARBA00023015"/>
    </source>
</evidence>
<evidence type="ECO:0000313" key="7">
    <source>
        <dbReference type="Proteomes" id="UP000515679"/>
    </source>
</evidence>
<protein>
    <submittedName>
        <fullName evidence="6">AraC family transcriptional regulator</fullName>
    </submittedName>
</protein>
<evidence type="ECO:0000256" key="3">
    <source>
        <dbReference type="ARBA" id="ARBA00023163"/>
    </source>
</evidence>
<keyword evidence="4" id="KW-0472">Membrane</keyword>
<evidence type="ECO:0000259" key="5">
    <source>
        <dbReference type="PROSITE" id="PS01124"/>
    </source>
</evidence>
<keyword evidence="1" id="KW-0805">Transcription regulation</keyword>
<keyword evidence="2" id="KW-0238">DNA-binding</keyword>
<dbReference type="Gene3D" id="1.10.10.60">
    <property type="entry name" value="Homeodomain-like"/>
    <property type="match status" value="2"/>
</dbReference>
<dbReference type="GO" id="GO:0003700">
    <property type="term" value="F:DNA-binding transcription factor activity"/>
    <property type="evidence" value="ECO:0007669"/>
    <property type="project" value="InterPro"/>
</dbReference>
<evidence type="ECO:0000313" key="6">
    <source>
        <dbReference type="EMBL" id="QMV44554.1"/>
    </source>
</evidence>
<proteinExistence type="predicted"/>
<dbReference type="Pfam" id="PF12833">
    <property type="entry name" value="HTH_18"/>
    <property type="match status" value="1"/>
</dbReference>
<dbReference type="KEGG" id="cchl:FPL14_27825"/>
<feature type="transmembrane region" description="Helical" evidence="4">
    <location>
        <begin position="353"/>
        <end position="376"/>
    </location>
</feature>
<organism evidence="6 7">
    <name type="scientific">Cohnella cholangitidis</name>
    <dbReference type="NCBI Taxonomy" id="2598458"/>
    <lineage>
        <taxon>Bacteria</taxon>
        <taxon>Bacillati</taxon>
        <taxon>Bacillota</taxon>
        <taxon>Bacilli</taxon>
        <taxon>Bacillales</taxon>
        <taxon>Paenibacillaceae</taxon>
        <taxon>Cohnella</taxon>
    </lineage>
</organism>
<dbReference type="SUPFAM" id="SSF46689">
    <property type="entry name" value="Homeodomain-like"/>
    <property type="match status" value="1"/>
</dbReference>
<keyword evidence="7" id="KW-1185">Reference proteome</keyword>
<evidence type="ECO:0000256" key="2">
    <source>
        <dbReference type="ARBA" id="ARBA00023125"/>
    </source>
</evidence>
<dbReference type="EMBL" id="CP041969">
    <property type="protein sequence ID" value="QMV44554.1"/>
    <property type="molecule type" value="Genomic_DNA"/>
</dbReference>
<dbReference type="InterPro" id="IPR018060">
    <property type="entry name" value="HTH_AraC"/>
</dbReference>
<accession>A0A7G5C5S0</accession>
<dbReference type="SMART" id="SM00342">
    <property type="entry name" value="HTH_ARAC"/>
    <property type="match status" value="1"/>
</dbReference>
<dbReference type="PROSITE" id="PS01124">
    <property type="entry name" value="HTH_ARAC_FAMILY_2"/>
    <property type="match status" value="1"/>
</dbReference>
<keyword evidence="4" id="KW-1133">Transmembrane helix</keyword>
<sequence length="804" mass="92447">MLLINSSGWITLRKTELNRTDRNRYRNTGFPKRRLRARYLRNNCRLVDKLLEVVGMSFRKTGESKGFYGKMLLSIVLCTALTLTVSSTILIVFFNRIVLNQVYQSDLNNLTLTSREVLNMTENAQSLTFQIYRNLNVMKLLFYSNPNIYDTIGAMGELSNYLNSMPYIESIYVYNPRSSNVYIASDSGQNGVLTKNELTDKEILNLLDHYKDYKPFTPIPRTYKTGDSEEEQKSVYTYLCYDAIGAKGSVNSAIIVNISAEWINKDIGNRNPNHSGESFIIDNRGTLLNGENLQPDISDSILGPILNTEEAGFRIQKVAGVKSFISYTVPDTLEWRYVRVTPYRLITQKVDDILWTTIWIAGGIIVAGLFLSWYLSRRLYVPYGRMANRMHALENEKRNNLYTIRQQFLRSLIQGTEAINMKSLRSKMTEWGVSVDFNKRYRLILIRIDGFREFSEQKGADLRVYKYAMMNIGSELAMQSFSVETVELEDDRVLIIVGESSDVDIENEGYLHSLLLQIRQAVHEHLKIGISLAYSPIEEQVLQLHGAFRQTNDASDHRFFTGHGAIIRVKDVELTRAENYVFPVDKEKKLVDFMMAGRMEEAKTVCRTMINETASYPLLVVQSAVTRLNITINSVIHTFQKNRIVDSIAGKDPAIPPMEQLETILELDNRFTQIFDELREKLEGKRNMKHEELIRRVNETIDIHYGDPNLSLNGIAAELDITPSYLGKIYKQATMHALLDVINRVRIEKSAEMLRNTDSPIAEIAEKSGFTNSSYYYRMFKRHYGLTPTDFRKSISRNQQERLG</sequence>
<dbReference type="PRINTS" id="PR00032">
    <property type="entry name" value="HTHARAC"/>
</dbReference>
<dbReference type="InterPro" id="IPR020449">
    <property type="entry name" value="Tscrpt_reg_AraC-type_HTH"/>
</dbReference>
<reference evidence="6 7" key="1">
    <citation type="submission" date="2019-07" db="EMBL/GenBank/DDBJ databases">
        <authorList>
            <person name="Kim J.K."/>
            <person name="Cheong H.-M."/>
            <person name="Choi Y."/>
            <person name="Hwang K.J."/>
            <person name="Lee S."/>
            <person name="Choi C."/>
        </authorList>
    </citation>
    <scope>NUCLEOTIDE SEQUENCE [LARGE SCALE GENOMIC DNA]</scope>
    <source>
        <strain evidence="6 7">KS 22</strain>
    </source>
</reference>
<dbReference type="Proteomes" id="UP000515679">
    <property type="component" value="Chromosome"/>
</dbReference>
<dbReference type="PANTHER" id="PTHR43280:SF2">
    <property type="entry name" value="HTH-TYPE TRANSCRIPTIONAL REGULATOR EXSA"/>
    <property type="match status" value="1"/>
</dbReference>
<keyword evidence="4" id="KW-0812">Transmembrane</keyword>
<name>A0A7G5C5S0_9BACL</name>
<feature type="transmembrane region" description="Helical" evidence="4">
    <location>
        <begin position="67"/>
        <end position="94"/>
    </location>
</feature>
<dbReference type="InterPro" id="IPR018062">
    <property type="entry name" value="HTH_AraC-typ_CS"/>
</dbReference>
<evidence type="ECO:0000256" key="4">
    <source>
        <dbReference type="SAM" id="Phobius"/>
    </source>
</evidence>
<dbReference type="PROSITE" id="PS00041">
    <property type="entry name" value="HTH_ARAC_FAMILY_1"/>
    <property type="match status" value="1"/>
</dbReference>
<feature type="domain" description="HTH araC/xylS-type" evidence="5">
    <location>
        <begin position="695"/>
        <end position="794"/>
    </location>
</feature>
<dbReference type="InterPro" id="IPR009057">
    <property type="entry name" value="Homeodomain-like_sf"/>
</dbReference>
<gene>
    <name evidence="6" type="ORF">FPL14_27825</name>
</gene>
<keyword evidence="3" id="KW-0804">Transcription</keyword>